<dbReference type="EMBL" id="JAGSCS010000021">
    <property type="protein sequence ID" value="MBR0577138.1"/>
    <property type="molecule type" value="Genomic_DNA"/>
</dbReference>
<feature type="binding site" evidence="10">
    <location>
        <position position="234"/>
    </location>
    <ligand>
        <name>Mn(2+)</name>
        <dbReference type="ChEBI" id="CHEBI:29035"/>
    </ligand>
</feature>
<dbReference type="NCBIfam" id="TIGR03640">
    <property type="entry name" value="cas1_DVULG"/>
    <property type="match status" value="1"/>
</dbReference>
<keyword evidence="7 10" id="KW-0238">DNA-binding</keyword>
<evidence type="ECO:0000313" key="11">
    <source>
        <dbReference type="EMBL" id="MBR0577138.1"/>
    </source>
</evidence>
<evidence type="ECO:0000256" key="10">
    <source>
        <dbReference type="HAMAP-Rule" id="MF_01470"/>
    </source>
</evidence>
<comment type="function">
    <text evidence="10">CRISPR (clustered regularly interspaced short palindromic repeat), is an adaptive immune system that provides protection against mobile genetic elements (viruses, transposable elements and conjugative plasmids). CRISPR clusters contain spacers, sequences complementary to antecedent mobile elements, and target invading nucleic acids. CRISPR clusters are transcribed and processed into CRISPR RNA (crRNA). Acts as a dsDNA endonuclease. Involved in the integration of spacer DNA into the CRISPR cassette.</text>
</comment>
<feature type="binding site" evidence="10">
    <location>
        <position position="249"/>
    </location>
    <ligand>
        <name>Mn(2+)</name>
        <dbReference type="ChEBI" id="CHEBI:29035"/>
    </ligand>
</feature>
<evidence type="ECO:0000256" key="4">
    <source>
        <dbReference type="ARBA" id="ARBA00022801"/>
    </source>
</evidence>
<comment type="subunit">
    <text evidence="9 10">Homodimer, forms a heterotetramer with a Cas2 homodimer.</text>
</comment>
<evidence type="ECO:0000256" key="1">
    <source>
        <dbReference type="ARBA" id="ARBA00022722"/>
    </source>
</evidence>
<evidence type="ECO:0000313" key="12">
    <source>
        <dbReference type="Proteomes" id="UP000675379"/>
    </source>
</evidence>
<evidence type="ECO:0000256" key="9">
    <source>
        <dbReference type="ARBA" id="ARBA00038592"/>
    </source>
</evidence>
<evidence type="ECO:0000256" key="2">
    <source>
        <dbReference type="ARBA" id="ARBA00022723"/>
    </source>
</evidence>
<evidence type="ECO:0000256" key="8">
    <source>
        <dbReference type="ARBA" id="ARBA00023211"/>
    </source>
</evidence>
<evidence type="ECO:0000256" key="6">
    <source>
        <dbReference type="ARBA" id="ARBA00023118"/>
    </source>
</evidence>
<dbReference type="GO" id="GO:0051607">
    <property type="term" value="P:defense response to virus"/>
    <property type="evidence" value="ECO:0007669"/>
    <property type="project" value="UniProtKB-UniRule"/>
</dbReference>
<dbReference type="Pfam" id="PF01867">
    <property type="entry name" value="Cas_Cas1"/>
    <property type="match status" value="1"/>
</dbReference>
<accession>A0A941HRZ8</accession>
<comment type="cofactor">
    <cofactor evidence="10">
        <name>Mg(2+)</name>
        <dbReference type="ChEBI" id="CHEBI:18420"/>
    </cofactor>
    <cofactor evidence="10">
        <name>Mn(2+)</name>
        <dbReference type="ChEBI" id="CHEBI:29035"/>
    </cofactor>
</comment>
<dbReference type="GO" id="GO:0004520">
    <property type="term" value="F:DNA endonuclease activity"/>
    <property type="evidence" value="ECO:0007669"/>
    <property type="project" value="InterPro"/>
</dbReference>
<dbReference type="GO" id="GO:0043571">
    <property type="term" value="P:maintenance of CRISPR repeat elements"/>
    <property type="evidence" value="ECO:0007669"/>
    <property type="project" value="UniProtKB-UniRule"/>
</dbReference>
<feature type="binding site" evidence="10">
    <location>
        <position position="166"/>
    </location>
    <ligand>
        <name>Mn(2+)</name>
        <dbReference type="ChEBI" id="CHEBI:29035"/>
    </ligand>
</feature>
<protein>
    <recommendedName>
        <fullName evidence="10">CRISPR-associated endonuclease Cas1</fullName>
        <ecNumber evidence="10">3.1.-.-</ecNumber>
    </recommendedName>
</protein>
<keyword evidence="8 10" id="KW-0464">Manganese</keyword>
<comment type="caution">
    <text evidence="11">The sequence shown here is derived from an EMBL/GenBank/DDBJ whole genome shotgun (WGS) entry which is preliminary data.</text>
</comment>
<dbReference type="InterPro" id="IPR042206">
    <property type="entry name" value="CRISPR-assoc_Cas1_C"/>
</dbReference>
<name>A0A941HRZ8_9CLOT</name>
<sequence length="343" mass="39861">MRKLRNTLYITQDDMYLYRDGETIVLEKDRVKVKQLPIHNLEGVVFLNHATVTPQVLELCSSHQVHVSYISHTGQYLVKIQNPTQGNVVLRRDQYRIADDKNHSLRIAQSFCIGKIFNSRVVLQRLLRDHHDKVPTREVENSISLLQNSIRKVTYTNTLFDLLGLEGDAAKNYYQVFDHLILSKDQGFVFSGRSRRPPKDEVNALLSYFYMLLAHEVESALETVGLDPQVGFYHQIRSGRSSLALDMMEELRPFIVDRFVVTMINNKEISKKDFFVQENGGYLIAQEAKSKLLQKWQIRKNDMIVHPYTKEKIEVGLIPYVQALLLARYVRGEMDAYPPFLMR</sequence>
<keyword evidence="6 10" id="KW-0051">Antiviral defense</keyword>
<dbReference type="RefSeq" id="WP_211802556.1">
    <property type="nucleotide sequence ID" value="NZ_JAGSCS010000021.1"/>
</dbReference>
<dbReference type="GO" id="GO:0046872">
    <property type="term" value="F:metal ion binding"/>
    <property type="evidence" value="ECO:0007669"/>
    <property type="project" value="UniProtKB-UniRule"/>
</dbReference>
<comment type="similarity">
    <text evidence="10">Belongs to the CRISPR-associated endonuclease Cas1 family.</text>
</comment>
<evidence type="ECO:0000256" key="3">
    <source>
        <dbReference type="ARBA" id="ARBA00022759"/>
    </source>
</evidence>
<dbReference type="Gene3D" id="1.20.120.920">
    <property type="entry name" value="CRISPR-associated endonuclease Cas1, C-terminal domain"/>
    <property type="match status" value="1"/>
</dbReference>
<dbReference type="PANTHER" id="PTHR34353:SF2">
    <property type="entry name" value="CRISPR-ASSOCIATED ENDONUCLEASE CAS1 1"/>
    <property type="match status" value="1"/>
</dbReference>
<keyword evidence="2 10" id="KW-0479">Metal-binding</keyword>
<reference evidence="11" key="1">
    <citation type="submission" date="2021-04" db="EMBL/GenBank/DDBJ databases">
        <title>Proteiniclasticum sedimins sp. nov., an obligate anaerobic bacterium isolated from anaerobic sludge.</title>
        <authorList>
            <person name="Liu J."/>
        </authorList>
    </citation>
    <scope>NUCLEOTIDE SEQUENCE</scope>
    <source>
        <strain evidence="11">BAD-10</strain>
    </source>
</reference>
<dbReference type="AlphaFoldDB" id="A0A941HRZ8"/>
<keyword evidence="3 10" id="KW-0255">Endonuclease</keyword>
<keyword evidence="4 10" id="KW-0378">Hydrolase</keyword>
<dbReference type="HAMAP" id="MF_01470">
    <property type="entry name" value="Cas1"/>
    <property type="match status" value="1"/>
</dbReference>
<dbReference type="EC" id="3.1.-.-" evidence="10"/>
<dbReference type="PANTHER" id="PTHR34353">
    <property type="entry name" value="CRISPR-ASSOCIATED ENDONUCLEASE CAS1 1"/>
    <property type="match status" value="1"/>
</dbReference>
<proteinExistence type="inferred from homology"/>
<keyword evidence="12" id="KW-1185">Reference proteome</keyword>
<dbReference type="Gene3D" id="3.100.10.20">
    <property type="entry name" value="CRISPR-associated endonuclease Cas1, N-terminal domain"/>
    <property type="match status" value="1"/>
</dbReference>
<dbReference type="InterPro" id="IPR050646">
    <property type="entry name" value="Cas1"/>
</dbReference>
<keyword evidence="5 10" id="KW-0460">Magnesium</keyword>
<dbReference type="InterPro" id="IPR042211">
    <property type="entry name" value="CRISPR-assoc_Cas1_N"/>
</dbReference>
<dbReference type="Proteomes" id="UP000675379">
    <property type="component" value="Unassembled WGS sequence"/>
</dbReference>
<evidence type="ECO:0000256" key="5">
    <source>
        <dbReference type="ARBA" id="ARBA00022842"/>
    </source>
</evidence>
<evidence type="ECO:0000256" key="7">
    <source>
        <dbReference type="ARBA" id="ARBA00023125"/>
    </source>
</evidence>
<dbReference type="GO" id="GO:0003677">
    <property type="term" value="F:DNA binding"/>
    <property type="evidence" value="ECO:0007669"/>
    <property type="project" value="UniProtKB-KW"/>
</dbReference>
<keyword evidence="1 10" id="KW-0540">Nuclease</keyword>
<organism evidence="11 12">
    <name type="scientific">Proteiniclasticum sediminis</name>
    <dbReference type="NCBI Taxonomy" id="2804028"/>
    <lineage>
        <taxon>Bacteria</taxon>
        <taxon>Bacillati</taxon>
        <taxon>Bacillota</taxon>
        <taxon>Clostridia</taxon>
        <taxon>Eubacteriales</taxon>
        <taxon>Clostridiaceae</taxon>
        <taxon>Proteiniclasticum</taxon>
    </lineage>
</organism>
<dbReference type="InterPro" id="IPR019856">
    <property type="entry name" value="CRISPR-assoc_Cas1_DVULG"/>
</dbReference>
<dbReference type="InterPro" id="IPR002729">
    <property type="entry name" value="CRISPR-assoc_Cas1"/>
</dbReference>
<gene>
    <name evidence="11" type="primary">cas1c</name>
    <name evidence="10" type="synonym">cas1</name>
    <name evidence="11" type="ORF">KCG48_12515</name>
</gene>
<dbReference type="GO" id="GO:0016787">
    <property type="term" value="F:hydrolase activity"/>
    <property type="evidence" value="ECO:0007669"/>
    <property type="project" value="UniProtKB-KW"/>
</dbReference>
<dbReference type="NCBIfam" id="TIGR00287">
    <property type="entry name" value="cas1"/>
    <property type="match status" value="1"/>
</dbReference>